<protein>
    <recommendedName>
        <fullName evidence="14">Ig-like domain-containing protein</fullName>
    </recommendedName>
</protein>
<dbReference type="Pfam" id="PF07686">
    <property type="entry name" value="V-set"/>
    <property type="match status" value="1"/>
</dbReference>
<dbReference type="GO" id="GO:0005813">
    <property type="term" value="C:centrosome"/>
    <property type="evidence" value="ECO:0007669"/>
    <property type="project" value="TreeGrafter"/>
</dbReference>
<keyword evidence="7" id="KW-1015">Disulfide bond</keyword>
<evidence type="ECO:0000313" key="15">
    <source>
        <dbReference type="EMBL" id="KAG8443142.1"/>
    </source>
</evidence>
<dbReference type="Gene3D" id="2.60.40.10">
    <property type="entry name" value="Immunoglobulins"/>
    <property type="match status" value="3"/>
</dbReference>
<dbReference type="InterPro" id="IPR013106">
    <property type="entry name" value="Ig_V-set"/>
</dbReference>
<proteinExistence type="predicted"/>
<keyword evidence="16" id="KW-1185">Reference proteome</keyword>
<evidence type="ECO:0000256" key="5">
    <source>
        <dbReference type="ARBA" id="ARBA00022989"/>
    </source>
</evidence>
<evidence type="ECO:0000256" key="13">
    <source>
        <dbReference type="SAM" id="SignalP"/>
    </source>
</evidence>
<dbReference type="OrthoDB" id="9872799at2759"/>
<keyword evidence="9" id="KW-0131">Cell cycle</keyword>
<evidence type="ECO:0000256" key="4">
    <source>
        <dbReference type="ARBA" id="ARBA00022729"/>
    </source>
</evidence>
<feature type="signal peptide" evidence="13">
    <location>
        <begin position="1"/>
        <end position="25"/>
    </location>
</feature>
<comment type="caution">
    <text evidence="15">The sequence shown here is derived from an EMBL/GenBank/DDBJ whole genome shotgun (WGS) entry which is preliminary data.</text>
</comment>
<dbReference type="InterPro" id="IPR036179">
    <property type="entry name" value="Ig-like_dom_sf"/>
</dbReference>
<dbReference type="Proteomes" id="UP000812440">
    <property type="component" value="Chromosome 6"/>
</dbReference>
<feature type="transmembrane region" description="Helical" evidence="12">
    <location>
        <begin position="345"/>
        <end position="365"/>
    </location>
</feature>
<name>A0A8T2JFQ8_9PIPI</name>
<dbReference type="InterPro" id="IPR003599">
    <property type="entry name" value="Ig_sub"/>
</dbReference>
<evidence type="ECO:0000256" key="9">
    <source>
        <dbReference type="ARBA" id="ARBA00023306"/>
    </source>
</evidence>
<evidence type="ECO:0000256" key="7">
    <source>
        <dbReference type="ARBA" id="ARBA00023157"/>
    </source>
</evidence>
<keyword evidence="8" id="KW-0325">Glycoprotein</keyword>
<keyword evidence="3 12" id="KW-0812">Transmembrane</keyword>
<feature type="domain" description="Ig-like" evidence="14">
    <location>
        <begin position="229"/>
        <end position="325"/>
    </location>
</feature>
<keyword evidence="5 12" id="KW-1133">Transmembrane helix</keyword>
<dbReference type="InterPro" id="IPR003598">
    <property type="entry name" value="Ig_sub2"/>
</dbReference>
<evidence type="ECO:0000256" key="1">
    <source>
        <dbReference type="ARBA" id="ARBA00004496"/>
    </source>
</evidence>
<dbReference type="SMART" id="SM00409">
    <property type="entry name" value="IG"/>
    <property type="match status" value="3"/>
</dbReference>
<gene>
    <name evidence="15" type="ORF">GDO86_011813</name>
</gene>
<keyword evidence="2" id="KW-0963">Cytoplasm</keyword>
<feature type="domain" description="Ig-like" evidence="14">
    <location>
        <begin position="143"/>
        <end position="228"/>
    </location>
</feature>
<sequence>MDLLTGTFQFLRLHLYILLLGNCSARILKIPSATIHGIEGKPLILPIDYNSSIPASGIQIIWLLERSQNPARYLLSSVNQSVVPDLEFQHKFTLQPPNASLLINTLHLSDEGNYIVKVNIGGTTTISDTQKIEVIVHVPISKPIIQFEPPYEAVEYVGNITFRCSVQKGTRVTYQWLKNRKPLEYSPSYTFSQNNSTLVIAPVMKTDIGKYSCLARNDVSEMESGAITPTIYYGPYELTVNSDKGFKVGEVFTVDIGELIQFDCSADSNPPNTFAWIQRTDNTTEIINHGPYFKILSDKVGQKTVDYMCRAYNNITGKLDETQFTVIIASTDPQKLVQTGNMSPLAAITGISLFIILLISLLFVWKKYNLYRAIPWKKQNKRSTQEYRRTQIFSGHEDALNDFGIYEFVTLPDPYAPHRVSDRSSRQKYLWLTVVHDRTCVRLQIYHPIGLKHIYHD</sequence>
<dbReference type="Pfam" id="PF13927">
    <property type="entry name" value="Ig_3"/>
    <property type="match status" value="1"/>
</dbReference>
<evidence type="ECO:0000256" key="2">
    <source>
        <dbReference type="ARBA" id="ARBA00022490"/>
    </source>
</evidence>
<feature type="chain" id="PRO_5035930281" description="Ig-like domain-containing protein" evidence="13">
    <location>
        <begin position="26"/>
        <end position="457"/>
    </location>
</feature>
<reference evidence="15" key="1">
    <citation type="thesis" date="2020" institute="ProQuest LLC" country="789 East Eisenhower Parkway, Ann Arbor, MI, USA">
        <title>Comparative Genomics and Chromosome Evolution.</title>
        <authorList>
            <person name="Mudd A.B."/>
        </authorList>
    </citation>
    <scope>NUCLEOTIDE SEQUENCE</scope>
    <source>
        <strain evidence="15">Female2</strain>
        <tissue evidence="15">Blood</tissue>
    </source>
</reference>
<dbReference type="GO" id="GO:0007098">
    <property type="term" value="P:centrosome cycle"/>
    <property type="evidence" value="ECO:0007669"/>
    <property type="project" value="TreeGrafter"/>
</dbReference>
<dbReference type="AlphaFoldDB" id="A0A8T2JFQ8"/>
<dbReference type="PROSITE" id="PS50835">
    <property type="entry name" value="IG_LIKE"/>
    <property type="match status" value="2"/>
</dbReference>
<evidence type="ECO:0000256" key="11">
    <source>
        <dbReference type="ARBA" id="ARBA00046288"/>
    </source>
</evidence>
<dbReference type="GO" id="GO:0005819">
    <property type="term" value="C:spindle"/>
    <property type="evidence" value="ECO:0007669"/>
    <property type="project" value="TreeGrafter"/>
</dbReference>
<dbReference type="GO" id="GO:0005794">
    <property type="term" value="C:Golgi apparatus"/>
    <property type="evidence" value="ECO:0007669"/>
    <property type="project" value="TreeGrafter"/>
</dbReference>
<evidence type="ECO:0000256" key="6">
    <source>
        <dbReference type="ARBA" id="ARBA00023136"/>
    </source>
</evidence>
<evidence type="ECO:0000256" key="10">
    <source>
        <dbReference type="ARBA" id="ARBA00023319"/>
    </source>
</evidence>
<dbReference type="SUPFAM" id="SSF48726">
    <property type="entry name" value="Immunoglobulin"/>
    <property type="match status" value="3"/>
</dbReference>
<dbReference type="PANTHER" id="PTHR44888">
    <property type="entry name" value="HEPACAM FAMILY MEMBER 2-RELATED"/>
    <property type="match status" value="1"/>
</dbReference>
<evidence type="ECO:0000313" key="16">
    <source>
        <dbReference type="Proteomes" id="UP000812440"/>
    </source>
</evidence>
<dbReference type="SMART" id="SM00408">
    <property type="entry name" value="IGc2"/>
    <property type="match status" value="1"/>
</dbReference>
<dbReference type="PANTHER" id="PTHR44888:SF1">
    <property type="entry name" value="HEPACAM FAMILY MEMBER 2"/>
    <property type="match status" value="1"/>
</dbReference>
<evidence type="ECO:0000256" key="3">
    <source>
        <dbReference type="ARBA" id="ARBA00022692"/>
    </source>
</evidence>
<dbReference type="EMBL" id="JAACNH010000005">
    <property type="protein sequence ID" value="KAG8443142.1"/>
    <property type="molecule type" value="Genomic_DNA"/>
</dbReference>
<evidence type="ECO:0000259" key="14">
    <source>
        <dbReference type="PROSITE" id="PS50835"/>
    </source>
</evidence>
<keyword evidence="4 13" id="KW-0732">Signal</keyword>
<dbReference type="InterPro" id="IPR013783">
    <property type="entry name" value="Ig-like_fold"/>
</dbReference>
<dbReference type="GO" id="GO:0030496">
    <property type="term" value="C:midbody"/>
    <property type="evidence" value="ECO:0007669"/>
    <property type="project" value="TreeGrafter"/>
</dbReference>
<keyword evidence="10" id="KW-0393">Immunoglobulin domain</keyword>
<evidence type="ECO:0000256" key="8">
    <source>
        <dbReference type="ARBA" id="ARBA00023180"/>
    </source>
</evidence>
<comment type="subcellular location">
    <subcellularLocation>
        <location evidence="1">Cytoplasm</location>
    </subcellularLocation>
    <subcellularLocation>
        <location evidence="11">Endomembrane system</location>
        <topology evidence="11">Single-pass type I membrane protein</topology>
    </subcellularLocation>
</comment>
<dbReference type="FunFam" id="2.60.40.10:FF:000506">
    <property type="entry name" value="HEPACAM family member 2 isoform X2"/>
    <property type="match status" value="1"/>
</dbReference>
<keyword evidence="6 12" id="KW-0472">Membrane</keyword>
<evidence type="ECO:0000256" key="12">
    <source>
        <dbReference type="SAM" id="Phobius"/>
    </source>
</evidence>
<dbReference type="InterPro" id="IPR007110">
    <property type="entry name" value="Ig-like_dom"/>
</dbReference>
<organism evidence="15 16">
    <name type="scientific">Hymenochirus boettgeri</name>
    <name type="common">Congo dwarf clawed frog</name>
    <dbReference type="NCBI Taxonomy" id="247094"/>
    <lineage>
        <taxon>Eukaryota</taxon>
        <taxon>Metazoa</taxon>
        <taxon>Chordata</taxon>
        <taxon>Craniata</taxon>
        <taxon>Vertebrata</taxon>
        <taxon>Euteleostomi</taxon>
        <taxon>Amphibia</taxon>
        <taxon>Batrachia</taxon>
        <taxon>Anura</taxon>
        <taxon>Pipoidea</taxon>
        <taxon>Pipidae</taxon>
        <taxon>Pipinae</taxon>
        <taxon>Hymenochirus</taxon>
    </lineage>
</organism>
<dbReference type="InterPro" id="IPR052280">
    <property type="entry name" value="HEPACAM_domain"/>
</dbReference>
<accession>A0A8T2JFQ8</accession>